<sequence>MNKAGGSTVKYMLAPWTKAQNVTVGLYDSPQWLEGKDFAQDFLGDENSLMWGAYTEGLRPFGGLGLRECKWFTIFRHPIPRLVSAYFYCKKKPQDGLCATVALDANADDTDLYAFAEHWGDFGLRQFALAFVLPEELLANKVKYDATGICTPYHGKRSCPGWYELKLYLQQQLDEQEQGEGSRGWDGSGAAASGAATISHLLQPVQELLTNEYAAVGVLEQWETSLLLFNEALGMPGFDWPETFGSIGKKNSDGTFHNEEAEMLLRSWTDPRLRRYLSLDLLLYDYAVSVHNQQVDKYGLGEGS</sequence>
<dbReference type="Gene3D" id="3.40.50.300">
    <property type="entry name" value="P-loop containing nucleotide triphosphate hydrolases"/>
    <property type="match status" value="1"/>
</dbReference>
<dbReference type="EMBL" id="FN649728">
    <property type="protein sequence ID" value="CBJ31025.1"/>
    <property type="molecule type" value="Genomic_DNA"/>
</dbReference>
<keyword evidence="2" id="KW-1185">Reference proteome</keyword>
<dbReference type="AlphaFoldDB" id="D7FS84"/>
<proteinExistence type="predicted"/>
<evidence type="ECO:0008006" key="3">
    <source>
        <dbReference type="Google" id="ProtNLM"/>
    </source>
</evidence>
<dbReference type="EMBL" id="FN648408">
    <property type="protein sequence ID" value="CBJ31025.1"/>
    <property type="molecule type" value="Genomic_DNA"/>
</dbReference>
<dbReference type="Proteomes" id="UP000002630">
    <property type="component" value="Linkage Group LG03"/>
</dbReference>
<evidence type="ECO:0000313" key="2">
    <source>
        <dbReference type="Proteomes" id="UP000002630"/>
    </source>
</evidence>
<organism evidence="1 2">
    <name type="scientific">Ectocarpus siliculosus</name>
    <name type="common">Brown alga</name>
    <name type="synonym">Conferva siliculosa</name>
    <dbReference type="NCBI Taxonomy" id="2880"/>
    <lineage>
        <taxon>Eukaryota</taxon>
        <taxon>Sar</taxon>
        <taxon>Stramenopiles</taxon>
        <taxon>Ochrophyta</taxon>
        <taxon>PX clade</taxon>
        <taxon>Phaeophyceae</taxon>
        <taxon>Ectocarpales</taxon>
        <taxon>Ectocarpaceae</taxon>
        <taxon>Ectocarpus</taxon>
    </lineage>
</organism>
<reference evidence="1 2" key="1">
    <citation type="journal article" date="2010" name="Nature">
        <title>The Ectocarpus genome and the independent evolution of multicellularity in brown algae.</title>
        <authorList>
            <person name="Cock J.M."/>
            <person name="Sterck L."/>
            <person name="Rouze P."/>
            <person name="Scornet D."/>
            <person name="Allen A.E."/>
            <person name="Amoutzias G."/>
            <person name="Anthouard V."/>
            <person name="Artiguenave F."/>
            <person name="Aury J.M."/>
            <person name="Badger J.H."/>
            <person name="Beszteri B."/>
            <person name="Billiau K."/>
            <person name="Bonnet E."/>
            <person name="Bothwell J.H."/>
            <person name="Bowler C."/>
            <person name="Boyen C."/>
            <person name="Brownlee C."/>
            <person name="Carrano C.J."/>
            <person name="Charrier B."/>
            <person name="Cho G.Y."/>
            <person name="Coelho S.M."/>
            <person name="Collen J."/>
            <person name="Corre E."/>
            <person name="Da Silva C."/>
            <person name="Delage L."/>
            <person name="Delaroque N."/>
            <person name="Dittami S.M."/>
            <person name="Doulbeau S."/>
            <person name="Elias M."/>
            <person name="Farnham G."/>
            <person name="Gachon C.M."/>
            <person name="Gschloessl B."/>
            <person name="Heesch S."/>
            <person name="Jabbari K."/>
            <person name="Jubin C."/>
            <person name="Kawai H."/>
            <person name="Kimura K."/>
            <person name="Kloareg B."/>
            <person name="Kupper F.C."/>
            <person name="Lang D."/>
            <person name="Le Bail A."/>
            <person name="Leblanc C."/>
            <person name="Lerouge P."/>
            <person name="Lohr M."/>
            <person name="Lopez P.J."/>
            <person name="Martens C."/>
            <person name="Maumus F."/>
            <person name="Michel G."/>
            <person name="Miranda-Saavedra D."/>
            <person name="Morales J."/>
            <person name="Moreau H."/>
            <person name="Motomura T."/>
            <person name="Nagasato C."/>
            <person name="Napoli C.A."/>
            <person name="Nelson D.R."/>
            <person name="Nyvall-Collen P."/>
            <person name="Peters A.F."/>
            <person name="Pommier C."/>
            <person name="Potin P."/>
            <person name="Poulain J."/>
            <person name="Quesneville H."/>
            <person name="Read B."/>
            <person name="Rensing S.A."/>
            <person name="Ritter A."/>
            <person name="Rousvoal S."/>
            <person name="Samanta M."/>
            <person name="Samson G."/>
            <person name="Schroeder D.C."/>
            <person name="Segurens B."/>
            <person name="Strittmatter M."/>
            <person name="Tonon T."/>
            <person name="Tregear J.W."/>
            <person name="Valentin K."/>
            <person name="von Dassow P."/>
            <person name="Yamagishi T."/>
            <person name="Van de Peer Y."/>
            <person name="Wincker P."/>
        </authorList>
    </citation>
    <scope>NUCLEOTIDE SEQUENCE [LARGE SCALE GENOMIC DNA]</scope>
    <source>
        <strain evidence="2">Ec32 / CCAP1310/4</strain>
    </source>
</reference>
<name>D7FS84_ECTSI</name>
<dbReference type="OrthoDB" id="10010208at2759"/>
<gene>
    <name evidence="1" type="ORF">Esi_0229_0002</name>
</gene>
<dbReference type="InParanoid" id="D7FS84"/>
<evidence type="ECO:0000313" key="1">
    <source>
        <dbReference type="EMBL" id="CBJ31025.1"/>
    </source>
</evidence>
<dbReference type="InterPro" id="IPR027417">
    <property type="entry name" value="P-loop_NTPase"/>
</dbReference>
<accession>D7FS84</accession>
<protein>
    <recommendedName>
        <fullName evidence="3">Sulfotransferase</fullName>
    </recommendedName>
</protein>